<name>A0A943ENR8_9FIRM</name>
<accession>A0A943ENR8</accession>
<feature type="domain" description="Anti-bacteriophage protein A/HamA C-terminal" evidence="1">
    <location>
        <begin position="128"/>
        <end position="381"/>
    </location>
</feature>
<comment type="caution">
    <text evidence="2">The sequence shown here is derived from an EMBL/GenBank/DDBJ whole genome shotgun (WGS) entry which is preliminary data.</text>
</comment>
<sequence>MKVLVHYTTNYTVFSDFSNSECEIKNTDYVERFNEIEKYYKRCNSSQNILLFVVQYRNLSNSEIKFVIGKIYMIDENTYNYIRIEEDVSELLIKDLGLNDFNTYTREIYYKEYFIDKSDEFYSRKINDISNKIKLKYFSWPELLQNNEILHNKLIDILFDKDNVLNLATIYNPKKKFGENKQRILNEKYVSALKNIGFISKKEIDINKSVLHGDIGEFLMDVMICRFIELDGTDSYIFPKLAYKTTPNSAVHGNDGTVYNITKNEIYYSEAKFYEELSLGLSKAVDSLFNHDNRDYDFINSNIDAFRNITDNSIGEVVEITKDVKEKLIVFLMCDDKYFADDVSKTIERSKKLEKLEKFHEIIIFVLPVLNKENFLNLFKKFSEQKGKELIYGK</sequence>
<dbReference type="InterPro" id="IPR014976">
    <property type="entry name" value="AbpA_HamA_C"/>
</dbReference>
<evidence type="ECO:0000259" key="1">
    <source>
        <dbReference type="Pfam" id="PF08878"/>
    </source>
</evidence>
<evidence type="ECO:0000313" key="3">
    <source>
        <dbReference type="Proteomes" id="UP000751224"/>
    </source>
</evidence>
<dbReference type="Pfam" id="PF08878">
    <property type="entry name" value="HamA"/>
    <property type="match status" value="1"/>
</dbReference>
<evidence type="ECO:0000313" key="2">
    <source>
        <dbReference type="EMBL" id="MBS5588393.1"/>
    </source>
</evidence>
<dbReference type="Proteomes" id="UP000751224">
    <property type="component" value="Unassembled WGS sequence"/>
</dbReference>
<dbReference type="EMBL" id="JAGZCC010000030">
    <property type="protein sequence ID" value="MBS5588393.1"/>
    <property type="molecule type" value="Genomic_DNA"/>
</dbReference>
<organism evidence="2 3">
    <name type="scientific">Thomasclavelia spiroformis</name>
    <dbReference type="NCBI Taxonomy" id="29348"/>
    <lineage>
        <taxon>Bacteria</taxon>
        <taxon>Bacillati</taxon>
        <taxon>Bacillota</taxon>
        <taxon>Erysipelotrichia</taxon>
        <taxon>Erysipelotrichales</taxon>
        <taxon>Coprobacillaceae</taxon>
        <taxon>Thomasclavelia</taxon>
    </lineage>
</organism>
<dbReference type="AlphaFoldDB" id="A0A943ENR8"/>
<dbReference type="RefSeq" id="WP_303887107.1">
    <property type="nucleotide sequence ID" value="NZ_JAGZCC010000030.1"/>
</dbReference>
<gene>
    <name evidence="2" type="ORF">KHX14_06185</name>
</gene>
<proteinExistence type="predicted"/>
<protein>
    <submittedName>
        <fullName evidence="2">DUF1837 domain-containing protein</fullName>
    </submittedName>
</protein>
<reference evidence="2" key="1">
    <citation type="submission" date="2021-02" db="EMBL/GenBank/DDBJ databases">
        <title>Infant gut strain persistence is associated with maternal origin, phylogeny, and functional potential including surface adhesion and iron acquisition.</title>
        <authorList>
            <person name="Lou Y.C."/>
        </authorList>
    </citation>
    <scope>NUCLEOTIDE SEQUENCE</scope>
    <source>
        <strain evidence="2">L3_108_000G1_dasL3_108_000G1_metabat.metabat.11</strain>
    </source>
</reference>